<dbReference type="OrthoDB" id="6620280at2759"/>
<keyword evidence="1" id="KW-0812">Transmembrane</keyword>
<protein>
    <submittedName>
        <fullName evidence="3">Uncharacterized protein</fullName>
    </submittedName>
</protein>
<dbReference type="PANTHER" id="PTHR21879">
    <property type="entry name" value="FI03362P-RELATED-RELATED"/>
    <property type="match status" value="1"/>
</dbReference>
<dbReference type="GO" id="GO:0016020">
    <property type="term" value="C:membrane"/>
    <property type="evidence" value="ECO:0007669"/>
    <property type="project" value="TreeGrafter"/>
</dbReference>
<dbReference type="AlphaFoldDB" id="A0A9P0GCY5"/>
<keyword evidence="1" id="KW-0472">Membrane</keyword>
<organism evidence="3 4">
    <name type="scientific">Psylliodes chrysocephalus</name>
    <dbReference type="NCBI Taxonomy" id="3402493"/>
    <lineage>
        <taxon>Eukaryota</taxon>
        <taxon>Metazoa</taxon>
        <taxon>Ecdysozoa</taxon>
        <taxon>Arthropoda</taxon>
        <taxon>Hexapoda</taxon>
        <taxon>Insecta</taxon>
        <taxon>Pterygota</taxon>
        <taxon>Neoptera</taxon>
        <taxon>Endopterygota</taxon>
        <taxon>Coleoptera</taxon>
        <taxon>Polyphaga</taxon>
        <taxon>Cucujiformia</taxon>
        <taxon>Chrysomeloidea</taxon>
        <taxon>Chrysomelidae</taxon>
        <taxon>Galerucinae</taxon>
        <taxon>Alticini</taxon>
        <taxon>Psylliodes</taxon>
    </lineage>
</organism>
<feature type="transmembrane region" description="Helical" evidence="1">
    <location>
        <begin position="170"/>
        <end position="192"/>
    </location>
</feature>
<dbReference type="InterPro" id="IPR012464">
    <property type="entry name" value="DUF1676"/>
</dbReference>
<evidence type="ECO:0000313" key="3">
    <source>
        <dbReference type="EMBL" id="CAH1111139.1"/>
    </source>
</evidence>
<feature type="signal peptide" evidence="2">
    <location>
        <begin position="1"/>
        <end position="17"/>
    </location>
</feature>
<evidence type="ECO:0000256" key="2">
    <source>
        <dbReference type="SAM" id="SignalP"/>
    </source>
</evidence>
<dbReference type="Proteomes" id="UP001153636">
    <property type="component" value="Chromosome 5"/>
</dbReference>
<dbReference type="Pfam" id="PF07898">
    <property type="entry name" value="DUF1676"/>
    <property type="match status" value="1"/>
</dbReference>
<feature type="chain" id="PRO_5040296750" evidence="2">
    <location>
        <begin position="18"/>
        <end position="262"/>
    </location>
</feature>
<keyword evidence="1" id="KW-1133">Transmembrane helix</keyword>
<sequence>MISKCIALLFVAHVVLGRTTGTSPQQNSLHDAPRSDGNSNSYVSDLRYMYKVYQECASTDTISCLKLKLVAALDRAARSYSELPLFEGIKFVKDPQAAVPAAEVKTEAEIEATLPRSLEDKETALDNIITDRVSSFLGSHTLQIKLPSSSDAPRSLEEARKKKKGGGGGLLLLPLILGGTLIPLALGALALLAGKALIVSKLALVLAGIIGLKKLLSGGSSGHDAGHVEVYSAGHSGWGRSYAKEAKDEAQNLAYAAYAPKS</sequence>
<gene>
    <name evidence="3" type="ORF">PSYICH_LOCUS10964</name>
</gene>
<keyword evidence="4" id="KW-1185">Reference proteome</keyword>
<dbReference type="EMBL" id="OV651817">
    <property type="protein sequence ID" value="CAH1111139.1"/>
    <property type="molecule type" value="Genomic_DNA"/>
</dbReference>
<name>A0A9P0GCY5_9CUCU</name>
<evidence type="ECO:0000313" key="4">
    <source>
        <dbReference type="Proteomes" id="UP001153636"/>
    </source>
</evidence>
<keyword evidence="2" id="KW-0732">Signal</keyword>
<dbReference type="PANTHER" id="PTHR21879:SF14">
    <property type="entry name" value="OSIRIS 8"/>
    <property type="match status" value="1"/>
</dbReference>
<evidence type="ECO:0000256" key="1">
    <source>
        <dbReference type="SAM" id="Phobius"/>
    </source>
</evidence>
<reference evidence="3" key="1">
    <citation type="submission" date="2022-01" db="EMBL/GenBank/DDBJ databases">
        <authorList>
            <person name="King R."/>
        </authorList>
    </citation>
    <scope>NUCLEOTIDE SEQUENCE</scope>
</reference>
<accession>A0A9P0GCY5</accession>
<proteinExistence type="predicted"/>